<dbReference type="GO" id="GO:0006801">
    <property type="term" value="P:superoxide metabolic process"/>
    <property type="evidence" value="ECO:0007669"/>
    <property type="project" value="InterPro"/>
</dbReference>
<comment type="caution">
    <text evidence="3">The sequence shown here is derived from an EMBL/GenBank/DDBJ whole genome shotgun (WGS) entry which is preliminary data.</text>
</comment>
<dbReference type="InterPro" id="IPR036423">
    <property type="entry name" value="SOD-like_Cu/Zn_dom_sf"/>
</dbReference>
<dbReference type="Pfam" id="PF00080">
    <property type="entry name" value="Sod_Cu"/>
    <property type="match status" value="1"/>
</dbReference>
<feature type="compositionally biased region" description="Basic and acidic residues" evidence="1">
    <location>
        <begin position="120"/>
        <end position="132"/>
    </location>
</feature>
<dbReference type="PANTHER" id="PTHR10003">
    <property type="entry name" value="SUPEROXIDE DISMUTASE CU-ZN -RELATED"/>
    <property type="match status" value="1"/>
</dbReference>
<dbReference type="Gene3D" id="2.60.40.200">
    <property type="entry name" value="Superoxide dismutase, copper/zinc binding domain"/>
    <property type="match status" value="1"/>
</dbReference>
<gene>
    <name evidence="3" type="ORF">LCGC14_0933280</name>
</gene>
<sequence>MKTIQLTLVGLLLIGSYSCKEVKKDSDAATDSMEDSMEGMDNEANAMKDEMMGKTLTVTMSPKSGSTVEGTVTFEQMDGAVQMSAEFTGLTPEGEHAIHIHENADCSAEDGTSAGGHWNPTDEPHGKWEAAEGYHSGDLGNLTADADGNATMEFTTEQWCIGCDDDKKNIIGHGVVVHQDADDFTSQPSGAAGARVSCGEITE</sequence>
<name>A0A0F9P8C1_9ZZZZ</name>
<dbReference type="SUPFAM" id="SSF49329">
    <property type="entry name" value="Cu,Zn superoxide dismutase-like"/>
    <property type="match status" value="1"/>
</dbReference>
<evidence type="ECO:0000259" key="2">
    <source>
        <dbReference type="Pfam" id="PF00080"/>
    </source>
</evidence>
<reference evidence="3" key="1">
    <citation type="journal article" date="2015" name="Nature">
        <title>Complex archaea that bridge the gap between prokaryotes and eukaryotes.</title>
        <authorList>
            <person name="Spang A."/>
            <person name="Saw J.H."/>
            <person name="Jorgensen S.L."/>
            <person name="Zaremba-Niedzwiedzka K."/>
            <person name="Martijn J."/>
            <person name="Lind A.E."/>
            <person name="van Eijk R."/>
            <person name="Schleper C."/>
            <person name="Guy L."/>
            <person name="Ettema T.J."/>
        </authorList>
    </citation>
    <scope>NUCLEOTIDE SEQUENCE</scope>
</reference>
<feature type="region of interest" description="Disordered" evidence="1">
    <location>
        <begin position="184"/>
        <end position="203"/>
    </location>
</feature>
<evidence type="ECO:0000313" key="3">
    <source>
        <dbReference type="EMBL" id="KKN20657.1"/>
    </source>
</evidence>
<feature type="domain" description="Superoxide dismutase copper/zinc binding" evidence="2">
    <location>
        <begin position="68"/>
        <end position="201"/>
    </location>
</feature>
<dbReference type="AlphaFoldDB" id="A0A0F9P8C1"/>
<organism evidence="3">
    <name type="scientific">marine sediment metagenome</name>
    <dbReference type="NCBI Taxonomy" id="412755"/>
    <lineage>
        <taxon>unclassified sequences</taxon>
        <taxon>metagenomes</taxon>
        <taxon>ecological metagenomes</taxon>
    </lineage>
</organism>
<accession>A0A0F9P8C1</accession>
<dbReference type="InterPro" id="IPR001424">
    <property type="entry name" value="SOD_Cu_Zn_dom"/>
</dbReference>
<dbReference type="EMBL" id="LAZR01003220">
    <property type="protein sequence ID" value="KKN20657.1"/>
    <property type="molecule type" value="Genomic_DNA"/>
</dbReference>
<dbReference type="InterPro" id="IPR024134">
    <property type="entry name" value="SOD_Cu/Zn_/chaperone"/>
</dbReference>
<dbReference type="CDD" id="cd00305">
    <property type="entry name" value="Cu-Zn_Superoxide_Dismutase"/>
    <property type="match status" value="1"/>
</dbReference>
<dbReference type="GO" id="GO:0005507">
    <property type="term" value="F:copper ion binding"/>
    <property type="evidence" value="ECO:0007669"/>
    <property type="project" value="InterPro"/>
</dbReference>
<feature type="region of interest" description="Disordered" evidence="1">
    <location>
        <begin position="107"/>
        <end position="134"/>
    </location>
</feature>
<proteinExistence type="predicted"/>
<evidence type="ECO:0000256" key="1">
    <source>
        <dbReference type="SAM" id="MobiDB-lite"/>
    </source>
</evidence>
<protein>
    <recommendedName>
        <fullName evidence="2">Superoxide dismutase copper/zinc binding domain-containing protein</fullName>
    </recommendedName>
</protein>
<dbReference type="PROSITE" id="PS51257">
    <property type="entry name" value="PROKAR_LIPOPROTEIN"/>
    <property type="match status" value="1"/>
</dbReference>